<name>I7IHG5_BABMR</name>
<dbReference type="GO" id="GO:0016020">
    <property type="term" value="C:membrane"/>
    <property type="evidence" value="ECO:0007669"/>
    <property type="project" value="UniProtKB-SubCell"/>
</dbReference>
<keyword evidence="9" id="KW-1185">Reference proteome</keyword>
<reference evidence="8 9" key="1">
    <citation type="journal article" date="2012" name="Nucleic Acids Res.">
        <title>Sequencing of the smallest Apicomplexan genome from the human pathogen Babesia microti.</title>
        <authorList>
            <person name="Cornillot E."/>
            <person name="Hadj-Kaddour K."/>
            <person name="Dassouli A."/>
            <person name="Noel B."/>
            <person name="Ranwez V."/>
            <person name="Vacherie B."/>
            <person name="Augagneur Y."/>
            <person name="Bres V."/>
            <person name="Duclos A."/>
            <person name="Randazzo S."/>
            <person name="Carcy B."/>
            <person name="Debierre-Grockiego F."/>
            <person name="Delbecq S."/>
            <person name="Moubri-Menage K."/>
            <person name="Shams-Eldin H."/>
            <person name="Usmani-Brown S."/>
            <person name="Bringaud F."/>
            <person name="Wincker P."/>
            <person name="Vivares C.P."/>
            <person name="Schwarz R.T."/>
            <person name="Schetters T.P."/>
            <person name="Krause P.J."/>
            <person name="Gorenflot A."/>
            <person name="Berry V."/>
            <person name="Barbe V."/>
            <person name="Ben Mamoun C."/>
        </authorList>
    </citation>
    <scope>NUCLEOTIDE SEQUENCE [LARGE SCALE GENOMIC DNA]</scope>
    <source>
        <strain evidence="8 9">RI</strain>
    </source>
</reference>
<dbReference type="VEuPathDB" id="PiroplasmaDB:BmR1_04g07930"/>
<reference evidence="8 9" key="3">
    <citation type="journal article" date="2016" name="Sci. Rep.">
        <title>Genome-wide diversity and gene expression profiling of Babesia microti isolates identify polymorphic genes that mediate host-pathogen interactions.</title>
        <authorList>
            <person name="Silva J.C."/>
            <person name="Cornillot E."/>
            <person name="McCracken C."/>
            <person name="Usmani-Brown S."/>
            <person name="Dwivedi A."/>
            <person name="Ifeonu O.O."/>
            <person name="Crabtree J."/>
            <person name="Gotia H.T."/>
            <person name="Virji A.Z."/>
            <person name="Reynes C."/>
            <person name="Colinge J."/>
            <person name="Kumar V."/>
            <person name="Lawres L."/>
            <person name="Pazzi J.E."/>
            <person name="Pablo J.V."/>
            <person name="Hung C."/>
            <person name="Brancato J."/>
            <person name="Kumari P."/>
            <person name="Orvis J."/>
            <person name="Tretina K."/>
            <person name="Chibucos M."/>
            <person name="Ott S."/>
            <person name="Sadzewicz L."/>
            <person name="Sengamalay N."/>
            <person name="Shetty A.C."/>
            <person name="Su Q."/>
            <person name="Tallon L."/>
            <person name="Fraser C.M."/>
            <person name="Frutos R."/>
            <person name="Molina D.M."/>
            <person name="Krause P.J."/>
            <person name="Ben Mamoun C."/>
        </authorList>
    </citation>
    <scope>NUCLEOTIDE SEQUENCE [LARGE SCALE GENOMIC DNA]</scope>
    <source>
        <strain evidence="8 9">RI</strain>
    </source>
</reference>
<protein>
    <submittedName>
        <fullName evidence="8">LAG1 longevity assurance homolog 1</fullName>
    </submittedName>
</protein>
<dbReference type="GeneID" id="24426225"/>
<feature type="transmembrane region" description="Helical" evidence="6">
    <location>
        <begin position="268"/>
        <end position="301"/>
    </location>
</feature>
<evidence type="ECO:0000313" key="9">
    <source>
        <dbReference type="Proteomes" id="UP000002899"/>
    </source>
</evidence>
<evidence type="ECO:0000313" key="8">
    <source>
        <dbReference type="EMBL" id="CCF75772.1"/>
    </source>
</evidence>
<dbReference type="AlphaFoldDB" id="I7IHG5"/>
<organism evidence="8 9">
    <name type="scientific">Babesia microti (strain RI)</name>
    <dbReference type="NCBI Taxonomy" id="1133968"/>
    <lineage>
        <taxon>Eukaryota</taxon>
        <taxon>Sar</taxon>
        <taxon>Alveolata</taxon>
        <taxon>Apicomplexa</taxon>
        <taxon>Aconoidasida</taxon>
        <taxon>Piroplasmida</taxon>
        <taxon>Babesiidae</taxon>
        <taxon>Babesia</taxon>
    </lineage>
</organism>
<feature type="transmembrane region" description="Helical" evidence="6">
    <location>
        <begin position="28"/>
        <end position="45"/>
    </location>
</feature>
<feature type="transmembrane region" description="Helical" evidence="6">
    <location>
        <begin position="145"/>
        <end position="165"/>
    </location>
</feature>
<feature type="transmembrane region" description="Helical" evidence="6">
    <location>
        <begin position="81"/>
        <end position="100"/>
    </location>
</feature>
<evidence type="ECO:0000256" key="5">
    <source>
        <dbReference type="PROSITE-ProRule" id="PRU00205"/>
    </source>
</evidence>
<dbReference type="EMBL" id="LN871599">
    <property type="protein sequence ID" value="CCF75772.1"/>
    <property type="molecule type" value="Genomic_DNA"/>
</dbReference>
<keyword evidence="2 5" id="KW-0812">Transmembrane</keyword>
<dbReference type="PROSITE" id="PS50922">
    <property type="entry name" value="TLC"/>
    <property type="match status" value="1"/>
</dbReference>
<sequence>MEAGFSHFSGSFNLSKYELLENIRFDEIGIIASGFILFSLARFLLTQTSTNVKLGIDGILYKINKKYKISRDGKEEKWCESLWYSIWHTTSLIISSIILFKEFDGFYYPAWGKLHFTNPSALWFLYDDIHSINSHAWPHIRINTLFHYFYLYSVGLWLSSLLFSFTETRRSDTLVLQFHHIVTSVLIYVSHISRVHRIGIIVIFLHDIADVLLYSTKTLYYSKSVSKTLITSMYVIFALSHFITRFVLMSKYVYIPLCNRFPNDGMEFVFQIFLRTPVSIVSITSVIAILVMNIYWFGLIIEMFAFVKTI</sequence>
<comment type="subcellular location">
    <subcellularLocation>
        <location evidence="1">Membrane</location>
        <topology evidence="1">Multi-pass membrane protein</topology>
    </subcellularLocation>
</comment>
<evidence type="ECO:0000256" key="4">
    <source>
        <dbReference type="ARBA" id="ARBA00023136"/>
    </source>
</evidence>
<dbReference type="GO" id="GO:0005783">
    <property type="term" value="C:endoplasmic reticulum"/>
    <property type="evidence" value="ECO:0007669"/>
    <property type="project" value="TreeGrafter"/>
</dbReference>
<evidence type="ECO:0000256" key="6">
    <source>
        <dbReference type="SAM" id="Phobius"/>
    </source>
</evidence>
<dbReference type="SMART" id="SM00724">
    <property type="entry name" value="TLC"/>
    <property type="match status" value="1"/>
</dbReference>
<feature type="domain" description="TLC" evidence="7">
    <location>
        <begin position="74"/>
        <end position="309"/>
    </location>
</feature>
<dbReference type="PANTHER" id="PTHR12560">
    <property type="entry name" value="LONGEVITY ASSURANCE FACTOR 1 LAG1"/>
    <property type="match status" value="1"/>
</dbReference>
<dbReference type="OrthoDB" id="537032at2759"/>
<reference evidence="8 9" key="2">
    <citation type="journal article" date="2013" name="PLoS ONE">
        <title>Whole genome mapping and re-organization of the nuclear and mitochondrial genomes of Babesia microti isolates.</title>
        <authorList>
            <person name="Cornillot E."/>
            <person name="Dassouli A."/>
            <person name="Garg A."/>
            <person name="Pachikara N."/>
            <person name="Randazzo S."/>
            <person name="Depoix D."/>
            <person name="Carcy B."/>
            <person name="Delbecq S."/>
            <person name="Frutos R."/>
            <person name="Silva J.C."/>
            <person name="Sutton R."/>
            <person name="Krause P.J."/>
            <person name="Mamoun C.B."/>
        </authorList>
    </citation>
    <scope>NUCLEOTIDE SEQUENCE [LARGE SCALE GENOMIC DNA]</scope>
    <source>
        <strain evidence="8 9">RI</strain>
    </source>
</reference>
<evidence type="ECO:0000259" key="7">
    <source>
        <dbReference type="PROSITE" id="PS50922"/>
    </source>
</evidence>
<evidence type="ECO:0000256" key="1">
    <source>
        <dbReference type="ARBA" id="ARBA00004141"/>
    </source>
</evidence>
<dbReference type="GO" id="GO:0050291">
    <property type="term" value="F:sphingosine N-acyltransferase activity"/>
    <property type="evidence" value="ECO:0007669"/>
    <property type="project" value="InterPro"/>
</dbReference>
<dbReference type="Pfam" id="PF03798">
    <property type="entry name" value="TRAM_LAG1_CLN8"/>
    <property type="match status" value="1"/>
</dbReference>
<accession>I7IHG5</accession>
<feature type="transmembrane region" description="Helical" evidence="6">
    <location>
        <begin position="198"/>
        <end position="216"/>
    </location>
</feature>
<keyword evidence="3 6" id="KW-1133">Transmembrane helix</keyword>
<dbReference type="RefSeq" id="XP_012650180.1">
    <property type="nucleotide sequence ID" value="XM_012794726.1"/>
</dbReference>
<keyword evidence="4 5" id="KW-0472">Membrane</keyword>
<proteinExistence type="predicted"/>
<dbReference type="PANTHER" id="PTHR12560:SF0">
    <property type="entry name" value="LD18904P"/>
    <property type="match status" value="1"/>
</dbReference>
<dbReference type="InterPro" id="IPR016439">
    <property type="entry name" value="Lag1/Lac1-like"/>
</dbReference>
<dbReference type="Proteomes" id="UP000002899">
    <property type="component" value="Chromosome IV"/>
</dbReference>
<gene>
    <name evidence="8" type="ORF">BmR1_04g07930</name>
</gene>
<dbReference type="InterPro" id="IPR006634">
    <property type="entry name" value="TLC-dom"/>
</dbReference>
<feature type="transmembrane region" description="Helical" evidence="6">
    <location>
        <begin position="228"/>
        <end position="248"/>
    </location>
</feature>
<dbReference type="GO" id="GO:0046513">
    <property type="term" value="P:ceramide biosynthetic process"/>
    <property type="evidence" value="ECO:0007669"/>
    <property type="project" value="InterPro"/>
</dbReference>
<evidence type="ECO:0000256" key="2">
    <source>
        <dbReference type="ARBA" id="ARBA00022692"/>
    </source>
</evidence>
<dbReference type="KEGG" id="bmic:BmR1_04g07930"/>
<evidence type="ECO:0000256" key="3">
    <source>
        <dbReference type="ARBA" id="ARBA00022989"/>
    </source>
</evidence>